<comment type="caution">
    <text evidence="10">The sequence shown here is derived from an EMBL/GenBank/DDBJ whole genome shotgun (WGS) entry which is preliminary data.</text>
</comment>
<evidence type="ECO:0000256" key="7">
    <source>
        <dbReference type="RuleBase" id="RU000487"/>
    </source>
</evidence>
<reference evidence="11" key="1">
    <citation type="submission" date="2024-04" db="EMBL/GenBank/DDBJ databases">
        <title>Salinicola lusitanus LLJ914,a marine bacterium isolated from the Okinawa Trough.</title>
        <authorList>
            <person name="Li J."/>
        </authorList>
    </citation>
    <scope>NUCLEOTIDE SEQUENCE [LARGE SCALE GENOMIC DNA]</scope>
</reference>
<dbReference type="GO" id="GO:0005524">
    <property type="term" value="F:ATP binding"/>
    <property type="evidence" value="ECO:0007669"/>
    <property type="project" value="UniProtKB-KW"/>
</dbReference>
<comment type="similarity">
    <text evidence="2 7">Belongs to the actin family.</text>
</comment>
<dbReference type="FunFam" id="3.30.420.40:FF:000148">
    <property type="entry name" value="Actin, alpha skeletal muscle"/>
    <property type="match status" value="1"/>
</dbReference>
<comment type="subcellular location">
    <subcellularLocation>
        <location evidence="1">Cytoplasm</location>
        <location evidence="1">Cytoskeleton</location>
    </subcellularLocation>
</comment>
<dbReference type="Pfam" id="PF00022">
    <property type="entry name" value="Actin"/>
    <property type="match status" value="1"/>
</dbReference>
<proteinExistence type="inferred from homology"/>
<dbReference type="SMART" id="SM00268">
    <property type="entry name" value="ACTIN"/>
    <property type="match status" value="1"/>
</dbReference>
<feature type="compositionally biased region" description="Low complexity" evidence="8">
    <location>
        <begin position="977"/>
        <end position="986"/>
    </location>
</feature>
<evidence type="ECO:0000256" key="8">
    <source>
        <dbReference type="SAM" id="MobiDB-lite"/>
    </source>
</evidence>
<dbReference type="PANTHER" id="PTHR11937">
    <property type="entry name" value="ACTIN"/>
    <property type="match status" value="1"/>
</dbReference>
<protein>
    <recommendedName>
        <fullName evidence="9">CRAL-TRIO domain-containing protein</fullName>
    </recommendedName>
</protein>
<feature type="compositionally biased region" description="Polar residues" evidence="8">
    <location>
        <begin position="549"/>
        <end position="567"/>
    </location>
</feature>
<evidence type="ECO:0000256" key="3">
    <source>
        <dbReference type="ARBA" id="ARBA00022490"/>
    </source>
</evidence>
<feature type="region of interest" description="Disordered" evidence="8">
    <location>
        <begin position="1115"/>
        <end position="1140"/>
    </location>
</feature>
<dbReference type="SUPFAM" id="SSF53067">
    <property type="entry name" value="Actin-like ATPase domain"/>
    <property type="match status" value="2"/>
</dbReference>
<dbReference type="InterPro" id="IPR001251">
    <property type="entry name" value="CRAL-TRIO_dom"/>
</dbReference>
<evidence type="ECO:0000259" key="9">
    <source>
        <dbReference type="Pfam" id="PF13716"/>
    </source>
</evidence>
<evidence type="ECO:0000256" key="5">
    <source>
        <dbReference type="ARBA" id="ARBA00022840"/>
    </source>
</evidence>
<dbReference type="InterPro" id="IPR043129">
    <property type="entry name" value="ATPase_NBD"/>
</dbReference>
<dbReference type="CDD" id="cd13397">
    <property type="entry name" value="ASKHA_NBD_actin_Arp-T1-3"/>
    <property type="match status" value="1"/>
</dbReference>
<feature type="region of interest" description="Disordered" evidence="8">
    <location>
        <begin position="544"/>
        <end position="578"/>
    </location>
</feature>
<dbReference type="EMBL" id="JBBPFD010000011">
    <property type="protein sequence ID" value="KAK7907528.1"/>
    <property type="molecule type" value="Genomic_DNA"/>
</dbReference>
<evidence type="ECO:0000256" key="2">
    <source>
        <dbReference type="ARBA" id="ARBA00006752"/>
    </source>
</evidence>
<dbReference type="InterPro" id="IPR020902">
    <property type="entry name" value="Actin/actin-like_CS"/>
</dbReference>
<dbReference type="Proteomes" id="UP001460270">
    <property type="component" value="Unassembled WGS sequence"/>
</dbReference>
<feature type="domain" description="CRAL-TRIO" evidence="9">
    <location>
        <begin position="62"/>
        <end position="180"/>
    </location>
</feature>
<organism evidence="10 11">
    <name type="scientific">Mugilogobius chulae</name>
    <name type="common">yellowstripe goby</name>
    <dbReference type="NCBI Taxonomy" id="88201"/>
    <lineage>
        <taxon>Eukaryota</taxon>
        <taxon>Metazoa</taxon>
        <taxon>Chordata</taxon>
        <taxon>Craniata</taxon>
        <taxon>Vertebrata</taxon>
        <taxon>Euteleostomi</taxon>
        <taxon>Actinopterygii</taxon>
        <taxon>Neopterygii</taxon>
        <taxon>Teleostei</taxon>
        <taxon>Neoteleostei</taxon>
        <taxon>Acanthomorphata</taxon>
        <taxon>Gobiaria</taxon>
        <taxon>Gobiiformes</taxon>
        <taxon>Gobioidei</taxon>
        <taxon>Gobiidae</taxon>
        <taxon>Gobionellinae</taxon>
        <taxon>Mugilogobius</taxon>
    </lineage>
</organism>
<dbReference type="PRINTS" id="PR00190">
    <property type="entry name" value="ACTIN"/>
</dbReference>
<dbReference type="Pfam" id="PF13716">
    <property type="entry name" value="CRAL_TRIO_2"/>
    <property type="match status" value="1"/>
</dbReference>
<evidence type="ECO:0000313" key="11">
    <source>
        <dbReference type="Proteomes" id="UP001460270"/>
    </source>
</evidence>
<keyword evidence="4" id="KW-0547">Nucleotide-binding</keyword>
<dbReference type="InterPro" id="IPR004000">
    <property type="entry name" value="Actin"/>
</dbReference>
<dbReference type="Gene3D" id="3.30.420.40">
    <property type="match status" value="2"/>
</dbReference>
<name>A0AAW0NYJ3_9GOBI</name>
<evidence type="ECO:0000313" key="10">
    <source>
        <dbReference type="EMBL" id="KAK7907528.1"/>
    </source>
</evidence>
<dbReference type="GO" id="GO:0005856">
    <property type="term" value="C:cytoskeleton"/>
    <property type="evidence" value="ECO:0007669"/>
    <property type="project" value="UniProtKB-SubCell"/>
</dbReference>
<keyword evidence="11" id="KW-1185">Reference proteome</keyword>
<accession>A0AAW0NYJ3</accession>
<dbReference type="FunFam" id="3.30.420.40:FF:000058">
    <property type="entry name" value="Putative actin-related protein 5"/>
    <property type="match status" value="1"/>
</dbReference>
<dbReference type="Gene3D" id="3.90.640.10">
    <property type="entry name" value="Actin, Chain A, domain 4"/>
    <property type="match status" value="1"/>
</dbReference>
<keyword evidence="3" id="KW-0963">Cytoplasm</keyword>
<sequence>MSQRYEGVWWTQQQSKEPHALLPADHVLFSGAVLFPGAFDLLGSPLVVFPVDGQAQLSTTLSKAEVVDFINYCLSQHNKTQKSSLVSVVADLRVASSASARFIAETLLLLEQQKRTVHSAYIIQPKRKDVLRLLGKLWGQSTSHPSTFKKVFLKEVFELSKYIDRSQLMASMGGYFMYNHPSWAVFTKEMAAFEEHFLSFEQRLPGCLSSLQACSKLPLPNSVSDLKVFCSSIETRFQQLQRELGLDDIVAHCKILLEKLRLPDIDPHFQAMAGTVLFSLHFSNMLQNHRRITTAVQKVDLLWEECFSKARLQLHVLQMREAALQITEQIESLLQHKIQPYNIQMAGDAAEAERLALEFHSSVYSPAMSLVVAADEVVRTLTELLSDAPSRERWLLDLHRLKEKLHSTVHLTLQTLQAVSKYHQFYNKAQNWYQLVLSENFLQDLLSEVDRPRKNGRTLPLWRKRLSAFLKKSPPPDREELVHLAHLSEVIPDKPLQQKGRQLSQRCMILRQIIMSSEPLTVAQLQVALQWQYDLLQSSLVKRSDRASPTDTLSTLRTQEANPTIQSPRPGALTEGKLSSLSSFDSGFEGAGSSMLGRTGSPDFVKRTLNQPQIQEETTSNLSDSTDFGSLGNSSRASVHIAPKATPNSLDFEIKVKRSVAPPNNPWLSLPDDDLENYYTVTVTPKPSDEQRNSCNIVESHKNNKLCPATTAATPTGWKTHSHDNFEDSELSPITHVLSSTVTEPKDQTNGGPSMLWDSYDLHEQYLDATESENLPSLKDWDIKEEEKLSEVERTLKRADKILTEEERVLAQEVHLNALLQTEVGSEPWMAWNNQMSFDELSKTTLDLDQFGPESQFDTAFPASSQPESWSKPNLLTELKMVHALDQKILEENLKISQLRQEECPAVHMNSDLLNGQEVSIQTAKENVAPENLEQKPVRNCDVKKPKERATRVVRCSILSRTDSEEDKAICNELLSGRSSSEGSYSKNDIAASTDSVHTPSGQSVTSDSTAQEADQGIEKLASDARPIPKPRKNSPSLIKLTELHSNSTDNENVLAVDACVPSLNTEERRQSPIDPVNLTSITSDHKGDEKVGPGGVGEVPIEDYHENGSELAVGAESRRGVTTVDPGGGRGVPSIDPGGVSGVPAENAEGTMAVPAGVLGEEAVPVDDPGSVMKVPAVDAQVPIEDPGCVLGVLIEDSGGEREGPVEDPGGIKEVPAEDPGDEKEVPSEDLVEMGESQVLNPYLELHTNNNNNNNWLHLEVGKEAIQSTERNHDQTEDFSSAASRVCDTTVSPISTSPHNLEKGDVKWSEDTRMSVPTIQDQLDINTSLFQPSDFGTAIVLDTGSGLMKAGFADEEVPSVTFPTIIGVPKYEEIMNGSSDRDTYVGHEAQHMRGVLALRHPIKHGVIQNWDDMERIWQHTFDLLRVDPGEHPVLLTEAPMNPLENRQRAVEIMFEFFGVPFSYVAMQAVLALYAAGRTTGLVLDSGDGVTHSVPVYEGYVLPHAVQRFPLAGADVTAQLTKLLQEQGVCMRTSAEQEIVREMKEKCCCVALDYEVELRDGVSCGETSYTMPDGRTVTLGSERIRAPEILFKPEMIGRDHGGLHESMYKSILTSDLDLRRDFLGNIILSGGNTLLPGLPERLQAELGSLVPSEPRSCVRVCSPSDRDFSVWCGGAVLVNLPSFSGLWISQSEYEEYGPQIVYRKCF</sequence>
<keyword evidence="5" id="KW-0067">ATP-binding</keyword>
<feature type="region of interest" description="Disordered" evidence="8">
    <location>
        <begin position="613"/>
        <end position="634"/>
    </location>
</feature>
<evidence type="ECO:0000256" key="4">
    <source>
        <dbReference type="ARBA" id="ARBA00022741"/>
    </source>
</evidence>
<keyword evidence="6" id="KW-0206">Cytoskeleton</keyword>
<feature type="compositionally biased region" description="Polar residues" evidence="8">
    <location>
        <begin position="991"/>
        <end position="1013"/>
    </location>
</feature>
<feature type="region of interest" description="Disordered" evidence="8">
    <location>
        <begin position="1200"/>
        <end position="1226"/>
    </location>
</feature>
<dbReference type="FunFam" id="3.90.640.10:FF:000007">
    <property type="entry name" value="Actin like 7B"/>
    <property type="match status" value="1"/>
</dbReference>
<evidence type="ECO:0000256" key="6">
    <source>
        <dbReference type="ARBA" id="ARBA00023212"/>
    </source>
</evidence>
<dbReference type="PROSITE" id="PS01132">
    <property type="entry name" value="ACTINS_ACT_LIKE"/>
    <property type="match status" value="1"/>
</dbReference>
<gene>
    <name evidence="10" type="ORF">WMY93_016140</name>
</gene>
<evidence type="ECO:0000256" key="1">
    <source>
        <dbReference type="ARBA" id="ARBA00004245"/>
    </source>
</evidence>
<feature type="region of interest" description="Disordered" evidence="8">
    <location>
        <begin position="977"/>
        <end position="1037"/>
    </location>
</feature>